<dbReference type="RefSeq" id="WP_089053382.1">
    <property type="nucleotide sequence ID" value="NZ_MUHA01000007.1"/>
</dbReference>
<feature type="transmembrane region" description="Helical" evidence="1">
    <location>
        <begin position="48"/>
        <end position="74"/>
    </location>
</feature>
<organism evidence="2 3">
    <name type="scientific">Flavobacterium oncorhynchi</name>
    <dbReference type="NCBI Taxonomy" id="728056"/>
    <lineage>
        <taxon>Bacteria</taxon>
        <taxon>Pseudomonadati</taxon>
        <taxon>Bacteroidota</taxon>
        <taxon>Flavobacteriia</taxon>
        <taxon>Flavobacteriales</taxon>
        <taxon>Flavobacteriaceae</taxon>
        <taxon>Flavobacterium</taxon>
    </lineage>
</organism>
<dbReference type="GO" id="GO:0005886">
    <property type="term" value="C:plasma membrane"/>
    <property type="evidence" value="ECO:0007669"/>
    <property type="project" value="TreeGrafter"/>
</dbReference>
<name>A0A226I3M8_9FLAO</name>
<dbReference type="Pfam" id="PF05656">
    <property type="entry name" value="DUF805"/>
    <property type="match status" value="1"/>
</dbReference>
<reference evidence="2 3" key="1">
    <citation type="submission" date="2016-11" db="EMBL/GenBank/DDBJ databases">
        <title>Whole genomes of Flavobacteriaceae.</title>
        <authorList>
            <person name="Stine C."/>
            <person name="Li C."/>
            <person name="Tadesse D."/>
        </authorList>
    </citation>
    <scope>NUCLEOTIDE SEQUENCE [LARGE SCALE GENOMIC DNA]</scope>
    <source>
        <strain evidence="2 3">CCUG 59446</strain>
    </source>
</reference>
<gene>
    <name evidence="2" type="ORF">B0A75_05950</name>
</gene>
<protein>
    <recommendedName>
        <fullName evidence="4">DUF805 domain-containing protein</fullName>
    </recommendedName>
</protein>
<evidence type="ECO:0008006" key="4">
    <source>
        <dbReference type="Google" id="ProtNLM"/>
    </source>
</evidence>
<evidence type="ECO:0000256" key="1">
    <source>
        <dbReference type="SAM" id="Phobius"/>
    </source>
</evidence>
<accession>A0A226I3M8</accession>
<feature type="transmembrane region" description="Helical" evidence="1">
    <location>
        <begin position="86"/>
        <end position="105"/>
    </location>
</feature>
<dbReference type="AlphaFoldDB" id="A0A226I3M8"/>
<keyword evidence="1" id="KW-0472">Membrane</keyword>
<proteinExistence type="predicted"/>
<evidence type="ECO:0000313" key="3">
    <source>
        <dbReference type="Proteomes" id="UP000198336"/>
    </source>
</evidence>
<keyword evidence="3" id="KW-1185">Reference proteome</keyword>
<dbReference type="Proteomes" id="UP000198336">
    <property type="component" value="Unassembled WGS sequence"/>
</dbReference>
<dbReference type="EMBL" id="MUHA01000007">
    <property type="protein sequence ID" value="OXB01108.1"/>
    <property type="molecule type" value="Genomic_DNA"/>
</dbReference>
<dbReference type="PANTHER" id="PTHR34980:SF2">
    <property type="entry name" value="INNER MEMBRANE PROTEIN YHAH-RELATED"/>
    <property type="match status" value="1"/>
</dbReference>
<keyword evidence="1" id="KW-1133">Transmembrane helix</keyword>
<evidence type="ECO:0000313" key="2">
    <source>
        <dbReference type="EMBL" id="OXB01108.1"/>
    </source>
</evidence>
<keyword evidence="1" id="KW-0812">Transmembrane</keyword>
<comment type="caution">
    <text evidence="2">The sequence shown here is derived from an EMBL/GenBank/DDBJ whole genome shotgun (WGS) entry which is preliminary data.</text>
</comment>
<sequence>MIEWYKKVVFENYANFSGRARRSEYWYYTLASVIISIILSTLDNFAGLTFGLADSGILSSIYSLLVFLPGLGVMVRRLHDAGKSGWFILVVLIPLAGVIWLLIVLCTEGNSGVNAYGPDPKDDFEEINEIGRAEI</sequence>
<dbReference type="PANTHER" id="PTHR34980">
    <property type="entry name" value="INNER MEMBRANE PROTEIN-RELATED-RELATED"/>
    <property type="match status" value="1"/>
</dbReference>
<dbReference type="InterPro" id="IPR008523">
    <property type="entry name" value="DUF805"/>
</dbReference>
<feature type="transmembrane region" description="Helical" evidence="1">
    <location>
        <begin position="25"/>
        <end position="42"/>
    </location>
</feature>